<evidence type="ECO:0000313" key="4">
    <source>
        <dbReference type="Proteomes" id="UP000242638"/>
    </source>
</evidence>
<accession>A0A3P9Q3N7</accession>
<protein>
    <recommendedName>
        <fullName evidence="5">SPRY-associated domain-containing protein</fullName>
    </recommendedName>
</protein>
<dbReference type="OMA" id="ELENSHC"/>
<reference evidence="3" key="3">
    <citation type="submission" date="2025-09" db="UniProtKB">
        <authorList>
            <consortium name="Ensembl"/>
        </authorList>
    </citation>
    <scope>IDENTIFICATION</scope>
    <source>
        <strain evidence="3">Guanapo</strain>
    </source>
</reference>
<dbReference type="Gene3D" id="3.80.10.10">
    <property type="entry name" value="Ribonuclease Inhibitor"/>
    <property type="match status" value="1"/>
</dbReference>
<evidence type="ECO:0000256" key="1">
    <source>
        <dbReference type="ARBA" id="ARBA00022614"/>
    </source>
</evidence>
<name>A0A3P9Q3N7_POERE</name>
<proteinExistence type="predicted"/>
<dbReference type="SUPFAM" id="SSF52047">
    <property type="entry name" value="RNI-like"/>
    <property type="match status" value="1"/>
</dbReference>
<sequence>MFNYHFPPHLLRLSVCNLSERSCASLASALTSNPSHLKELDLSYNHPRDSGVKLLSAGLKDPYWRLEALRYGGTYCRSREGLIEEEEEKRL</sequence>
<dbReference type="AlphaFoldDB" id="A0A3P9Q3N7"/>
<keyword evidence="2" id="KW-0677">Repeat</keyword>
<dbReference type="SMART" id="SM00368">
    <property type="entry name" value="LRR_RI"/>
    <property type="match status" value="2"/>
</dbReference>
<dbReference type="PANTHER" id="PTHR24106">
    <property type="entry name" value="NACHT, LRR AND CARD DOMAINS-CONTAINING"/>
    <property type="match status" value="1"/>
</dbReference>
<evidence type="ECO:0000313" key="3">
    <source>
        <dbReference type="Ensembl" id="ENSPREP00000028680.1"/>
    </source>
</evidence>
<dbReference type="InterPro" id="IPR051261">
    <property type="entry name" value="NLR"/>
</dbReference>
<keyword evidence="1" id="KW-0433">Leucine-rich repeat</keyword>
<dbReference type="Proteomes" id="UP000242638">
    <property type="component" value="Unassembled WGS sequence"/>
</dbReference>
<reference evidence="3" key="2">
    <citation type="submission" date="2025-08" db="UniProtKB">
        <authorList>
            <consortium name="Ensembl"/>
        </authorList>
    </citation>
    <scope>IDENTIFICATION</scope>
    <source>
        <strain evidence="3">Guanapo</strain>
    </source>
</reference>
<dbReference type="GeneTree" id="ENSGT01150000286904"/>
<evidence type="ECO:0000256" key="2">
    <source>
        <dbReference type="ARBA" id="ARBA00022737"/>
    </source>
</evidence>
<dbReference type="InterPro" id="IPR032675">
    <property type="entry name" value="LRR_dom_sf"/>
</dbReference>
<dbReference type="Ensembl" id="ENSPRET00000028996.1">
    <property type="protein sequence ID" value="ENSPREP00000028680.1"/>
    <property type="gene ID" value="ENSPREG00000019410.1"/>
</dbReference>
<reference evidence="4" key="1">
    <citation type="submission" date="2013-11" db="EMBL/GenBank/DDBJ databases">
        <title>The genomic landscape of the Guanapo guppy.</title>
        <authorList>
            <person name="Kuenstner A."/>
            <person name="Dreyer C."/>
        </authorList>
    </citation>
    <scope>NUCLEOTIDE SEQUENCE</scope>
    <source>
        <strain evidence="4">Guanapo</strain>
    </source>
</reference>
<evidence type="ECO:0008006" key="5">
    <source>
        <dbReference type="Google" id="ProtNLM"/>
    </source>
</evidence>
<organism evidence="3 4">
    <name type="scientific">Poecilia reticulata</name>
    <name type="common">Guppy</name>
    <name type="synonym">Acanthophacelus reticulatus</name>
    <dbReference type="NCBI Taxonomy" id="8081"/>
    <lineage>
        <taxon>Eukaryota</taxon>
        <taxon>Metazoa</taxon>
        <taxon>Chordata</taxon>
        <taxon>Craniata</taxon>
        <taxon>Vertebrata</taxon>
        <taxon>Euteleostomi</taxon>
        <taxon>Actinopterygii</taxon>
        <taxon>Neopterygii</taxon>
        <taxon>Teleostei</taxon>
        <taxon>Neoteleostei</taxon>
        <taxon>Acanthomorphata</taxon>
        <taxon>Ovalentaria</taxon>
        <taxon>Atherinomorphae</taxon>
        <taxon>Cyprinodontiformes</taxon>
        <taxon>Poeciliidae</taxon>
        <taxon>Poeciliinae</taxon>
        <taxon>Poecilia</taxon>
    </lineage>
</organism>
<keyword evidence="4" id="KW-1185">Reference proteome</keyword>